<sequence>MQINLQSKNVELTEEIRDYALKRVTNLEKLLSRREKEGGEVKVLLDIFRSTNHHKAGEVFHADCSLNINGKNFYAANDNEDLYSAIDSVKEMLFNEISKEKGRAETLFLRGAKSVKKMLKGLSKRNPFTSKY</sequence>
<dbReference type="Pfam" id="PF02482">
    <property type="entry name" value="Ribosomal_S30AE"/>
    <property type="match status" value="1"/>
</dbReference>
<dbReference type="InterPro" id="IPR003489">
    <property type="entry name" value="RHF/RaiA"/>
</dbReference>
<dbReference type="SUPFAM" id="SSF69754">
    <property type="entry name" value="Ribosome binding protein Y (YfiA homologue)"/>
    <property type="match status" value="1"/>
</dbReference>
<evidence type="ECO:0000313" key="1">
    <source>
        <dbReference type="EMBL" id="KKU74840.1"/>
    </source>
</evidence>
<comment type="caution">
    <text evidence="1">The sequence shown here is derived from an EMBL/GenBank/DDBJ whole genome shotgun (WGS) entry which is preliminary data.</text>
</comment>
<dbReference type="CDD" id="cd00552">
    <property type="entry name" value="RaiA"/>
    <property type="match status" value="1"/>
</dbReference>
<dbReference type="InterPro" id="IPR036567">
    <property type="entry name" value="RHF-like"/>
</dbReference>
<evidence type="ECO:0008006" key="3">
    <source>
        <dbReference type="Google" id="ProtNLM"/>
    </source>
</evidence>
<proteinExistence type="predicted"/>
<dbReference type="AlphaFoldDB" id="A0A0G1VXM4"/>
<dbReference type="Proteomes" id="UP000034879">
    <property type="component" value="Unassembled WGS sequence"/>
</dbReference>
<accession>A0A0G1VXM4</accession>
<evidence type="ECO:0000313" key="2">
    <source>
        <dbReference type="Proteomes" id="UP000034879"/>
    </source>
</evidence>
<dbReference type="NCBIfam" id="TIGR00741">
    <property type="entry name" value="yfiA"/>
    <property type="match status" value="1"/>
</dbReference>
<organism evidence="1 2">
    <name type="scientific">Candidatus Nomurabacteria bacterium GW2011_GWB1_47_6</name>
    <dbReference type="NCBI Taxonomy" id="1618749"/>
    <lineage>
        <taxon>Bacteria</taxon>
        <taxon>Candidatus Nomuraibacteriota</taxon>
    </lineage>
</organism>
<protein>
    <recommendedName>
        <fullName evidence="3">Ribosomal subunit interface protein</fullName>
    </recommendedName>
</protein>
<dbReference type="EMBL" id="LCOJ01000026">
    <property type="protein sequence ID" value="KKU74840.1"/>
    <property type="molecule type" value="Genomic_DNA"/>
</dbReference>
<name>A0A0G1VXM4_9BACT</name>
<gene>
    <name evidence="1" type="ORF">UY01_C0026G0011</name>
</gene>
<dbReference type="Gene3D" id="3.30.160.100">
    <property type="entry name" value="Ribosome hibernation promotion factor-like"/>
    <property type="match status" value="1"/>
</dbReference>
<reference evidence="1 2" key="1">
    <citation type="journal article" date="2015" name="Nature">
        <title>rRNA introns, odd ribosomes, and small enigmatic genomes across a large radiation of phyla.</title>
        <authorList>
            <person name="Brown C.T."/>
            <person name="Hug L.A."/>
            <person name="Thomas B.C."/>
            <person name="Sharon I."/>
            <person name="Castelle C.J."/>
            <person name="Singh A."/>
            <person name="Wilkins M.J."/>
            <person name="Williams K.H."/>
            <person name="Banfield J.F."/>
        </authorList>
    </citation>
    <scope>NUCLEOTIDE SEQUENCE [LARGE SCALE GENOMIC DNA]</scope>
</reference>